<evidence type="ECO:0008006" key="3">
    <source>
        <dbReference type="Google" id="ProtNLM"/>
    </source>
</evidence>
<dbReference type="RefSeq" id="WP_073126453.1">
    <property type="nucleotide sequence ID" value="NZ_BAABCH010000094.1"/>
</dbReference>
<keyword evidence="2" id="KW-1185">Reference proteome</keyword>
<evidence type="ECO:0000313" key="2">
    <source>
        <dbReference type="Proteomes" id="UP000243255"/>
    </source>
</evidence>
<organism evidence="1 2">
    <name type="scientific">Asaccharospora irregularis DSM 2635</name>
    <dbReference type="NCBI Taxonomy" id="1121321"/>
    <lineage>
        <taxon>Bacteria</taxon>
        <taxon>Bacillati</taxon>
        <taxon>Bacillota</taxon>
        <taxon>Clostridia</taxon>
        <taxon>Peptostreptococcales</taxon>
        <taxon>Peptostreptococcaceae</taxon>
        <taxon>Asaccharospora</taxon>
    </lineage>
</organism>
<proteinExistence type="predicted"/>
<dbReference type="EMBL" id="FQWX01000020">
    <property type="protein sequence ID" value="SHH11514.1"/>
    <property type="molecule type" value="Genomic_DNA"/>
</dbReference>
<name>A0A1M5QBH3_9FIRM</name>
<accession>A0A1M5QBH3</accession>
<dbReference type="Pfam" id="PF14276">
    <property type="entry name" value="DUF4363"/>
    <property type="match status" value="1"/>
</dbReference>
<dbReference type="STRING" id="1121321.SAMN04488530_1206"/>
<protein>
    <recommendedName>
        <fullName evidence="3">DUF4363 family protein</fullName>
    </recommendedName>
</protein>
<evidence type="ECO:0000313" key="1">
    <source>
        <dbReference type="EMBL" id="SHH11514.1"/>
    </source>
</evidence>
<dbReference type="AlphaFoldDB" id="A0A1M5QBH3"/>
<sequence length="126" mass="15150">MKSLFSVLTWTFIFLFLGFYINTEIENFSTKYENKISVIENHIIENNWDDAKEDLEDLTKSWHKEKNIWYKLLNHEYFNNVSRNLNILDKAISLNDKPLSFEQIELIKMALDNIVESERCDLNHIF</sequence>
<dbReference type="Proteomes" id="UP000243255">
    <property type="component" value="Unassembled WGS sequence"/>
</dbReference>
<gene>
    <name evidence="1" type="ORF">SAMN04488530_1206</name>
</gene>
<dbReference type="OrthoDB" id="1752566at2"/>
<reference evidence="2" key="1">
    <citation type="submission" date="2016-11" db="EMBL/GenBank/DDBJ databases">
        <authorList>
            <person name="Varghese N."/>
            <person name="Submissions S."/>
        </authorList>
    </citation>
    <scope>NUCLEOTIDE SEQUENCE [LARGE SCALE GENOMIC DNA]</scope>
    <source>
        <strain evidence="2">DSM 2635</strain>
    </source>
</reference>
<dbReference type="InterPro" id="IPR025373">
    <property type="entry name" value="DUF4363"/>
</dbReference>